<dbReference type="CDD" id="cd17324">
    <property type="entry name" value="MFS_NepI_like"/>
    <property type="match status" value="1"/>
</dbReference>
<keyword evidence="4 6" id="KW-1133">Transmembrane helix</keyword>
<feature type="transmembrane region" description="Helical" evidence="6">
    <location>
        <begin position="353"/>
        <end position="374"/>
    </location>
</feature>
<feature type="transmembrane region" description="Helical" evidence="6">
    <location>
        <begin position="266"/>
        <end position="285"/>
    </location>
</feature>
<name>A0A4P7W1D3_9BACT</name>
<dbReference type="GO" id="GO:0005886">
    <property type="term" value="C:plasma membrane"/>
    <property type="evidence" value="ECO:0007669"/>
    <property type="project" value="UniProtKB-SubCell"/>
</dbReference>
<evidence type="ECO:0000259" key="7">
    <source>
        <dbReference type="PROSITE" id="PS50850"/>
    </source>
</evidence>
<dbReference type="EMBL" id="CP039396">
    <property type="protein sequence ID" value="QCD41701.1"/>
    <property type="molecule type" value="Genomic_DNA"/>
</dbReference>
<gene>
    <name evidence="8" type="ORF">E7747_05015</name>
</gene>
<feature type="transmembrane region" description="Helical" evidence="6">
    <location>
        <begin position="69"/>
        <end position="90"/>
    </location>
</feature>
<evidence type="ECO:0000256" key="1">
    <source>
        <dbReference type="ARBA" id="ARBA00004651"/>
    </source>
</evidence>
<dbReference type="SUPFAM" id="SSF103473">
    <property type="entry name" value="MFS general substrate transporter"/>
    <property type="match status" value="1"/>
</dbReference>
<dbReference type="AlphaFoldDB" id="A0A4P7W1D3"/>
<feature type="transmembrane region" description="Helical" evidence="6">
    <location>
        <begin position="291"/>
        <end position="314"/>
    </location>
</feature>
<feature type="transmembrane region" description="Helical" evidence="6">
    <location>
        <begin position="235"/>
        <end position="254"/>
    </location>
</feature>
<dbReference type="Proteomes" id="UP000297149">
    <property type="component" value="Chromosome"/>
</dbReference>
<dbReference type="PANTHER" id="PTHR43124">
    <property type="entry name" value="PURINE EFFLUX PUMP PBUE"/>
    <property type="match status" value="1"/>
</dbReference>
<evidence type="ECO:0000256" key="5">
    <source>
        <dbReference type="ARBA" id="ARBA00023136"/>
    </source>
</evidence>
<dbReference type="InterPro" id="IPR011701">
    <property type="entry name" value="MFS"/>
</dbReference>
<evidence type="ECO:0000256" key="4">
    <source>
        <dbReference type="ARBA" id="ARBA00022989"/>
    </source>
</evidence>
<comment type="subcellular location">
    <subcellularLocation>
        <location evidence="1">Cell membrane</location>
        <topology evidence="1">Multi-pass membrane protein</topology>
    </subcellularLocation>
</comment>
<keyword evidence="9" id="KW-1185">Reference proteome</keyword>
<feature type="transmembrane region" description="Helical" evidence="6">
    <location>
        <begin position="198"/>
        <end position="220"/>
    </location>
</feature>
<sequence length="383" mass="39460">MQRGLIALAIGTFALGIAEFGMMGILSDVTRSVNVSVVDGGHLISAYSLGVAIGAPMLIFLRKMPLKRLLLLLAVIITAGNTMAALSTGFPMLLCARFLSGLPHGAFFGAGAIVCSRLASPGHGAQAVAVMVGGMTVANVAGVPAATLISNLFNWRIAFAMVALFGGLALVGIRAWIPRLEPLPDSGMKGQFRFLKSAAPWLIYAGVFFGQASVYCWFSYVDPIMTKVTGFTGSAMTWVMMLAGIGMVTGNAIAGKLADRFGVARVCGTLAASMLAVMPMLYLFADVKIASLALMFLATGALFGIGGPLQYLIVRFAKGGEMLGGAGIQIAFNVSNAVSAALGGIAIHHGFGLASPALVGVPFAAVGAAALFILRSKYKTQGA</sequence>
<reference evidence="9" key="1">
    <citation type="submission" date="2019-02" db="EMBL/GenBank/DDBJ databases">
        <title>Isolation and identification of novel species under the genus Muribaculum.</title>
        <authorList>
            <person name="Miyake S."/>
            <person name="Ding Y."/>
            <person name="Low A."/>
            <person name="Soh M."/>
            <person name="Seedorf H."/>
        </authorList>
    </citation>
    <scope>NUCLEOTIDE SEQUENCE [LARGE SCALE GENOMIC DNA]</scope>
    <source>
        <strain evidence="9">H5</strain>
    </source>
</reference>
<dbReference type="PROSITE" id="PS50850">
    <property type="entry name" value="MFS"/>
    <property type="match status" value="1"/>
</dbReference>
<accession>A0A4P7W1D3</accession>
<dbReference type="Gene3D" id="1.20.1250.20">
    <property type="entry name" value="MFS general substrate transporter like domains"/>
    <property type="match status" value="2"/>
</dbReference>
<dbReference type="KEGG" id="ddb:E7747_05015"/>
<dbReference type="InterPro" id="IPR020846">
    <property type="entry name" value="MFS_dom"/>
</dbReference>
<dbReference type="GO" id="GO:0022857">
    <property type="term" value="F:transmembrane transporter activity"/>
    <property type="evidence" value="ECO:0007669"/>
    <property type="project" value="InterPro"/>
</dbReference>
<organism evidence="8 9">
    <name type="scientific">Duncaniella dubosii</name>
    <dbReference type="NCBI Taxonomy" id="2518971"/>
    <lineage>
        <taxon>Bacteria</taxon>
        <taxon>Pseudomonadati</taxon>
        <taxon>Bacteroidota</taxon>
        <taxon>Bacteroidia</taxon>
        <taxon>Bacteroidales</taxon>
        <taxon>Muribaculaceae</taxon>
        <taxon>Duncaniella</taxon>
    </lineage>
</organism>
<evidence type="ECO:0000313" key="9">
    <source>
        <dbReference type="Proteomes" id="UP000297149"/>
    </source>
</evidence>
<dbReference type="RefSeq" id="WP_123613841.1">
    <property type="nucleotide sequence ID" value="NZ_CP039396.1"/>
</dbReference>
<dbReference type="InterPro" id="IPR036259">
    <property type="entry name" value="MFS_trans_sf"/>
</dbReference>
<evidence type="ECO:0000313" key="8">
    <source>
        <dbReference type="EMBL" id="QCD41701.1"/>
    </source>
</evidence>
<dbReference type="Pfam" id="PF07690">
    <property type="entry name" value="MFS_1"/>
    <property type="match status" value="1"/>
</dbReference>
<feature type="transmembrane region" description="Helical" evidence="6">
    <location>
        <begin position="127"/>
        <end position="149"/>
    </location>
</feature>
<keyword evidence="5 6" id="KW-0472">Membrane</keyword>
<feature type="domain" description="Major facilitator superfamily (MFS) profile" evidence="7">
    <location>
        <begin position="4"/>
        <end position="379"/>
    </location>
</feature>
<evidence type="ECO:0000256" key="3">
    <source>
        <dbReference type="ARBA" id="ARBA00022692"/>
    </source>
</evidence>
<keyword evidence="3 6" id="KW-0812">Transmembrane</keyword>
<evidence type="ECO:0000256" key="6">
    <source>
        <dbReference type="SAM" id="Phobius"/>
    </source>
</evidence>
<keyword evidence="2" id="KW-1003">Cell membrane</keyword>
<proteinExistence type="predicted"/>
<dbReference type="InterPro" id="IPR050189">
    <property type="entry name" value="MFS_Efflux_Transporters"/>
</dbReference>
<protein>
    <submittedName>
        <fullName evidence="8">MFS transporter</fullName>
    </submittedName>
</protein>
<feature type="transmembrane region" description="Helical" evidence="6">
    <location>
        <begin position="43"/>
        <end position="62"/>
    </location>
</feature>
<feature type="transmembrane region" description="Helical" evidence="6">
    <location>
        <begin position="155"/>
        <end position="177"/>
    </location>
</feature>
<evidence type="ECO:0000256" key="2">
    <source>
        <dbReference type="ARBA" id="ARBA00022475"/>
    </source>
</evidence>
<dbReference type="PANTHER" id="PTHR43124:SF6">
    <property type="entry name" value="TRANSPORTER ARAJ-RELATED"/>
    <property type="match status" value="1"/>
</dbReference>